<dbReference type="EMBL" id="CP093343">
    <property type="protein sequence ID" value="WOG84824.1"/>
    <property type="molecule type" value="Genomic_DNA"/>
</dbReference>
<proteinExistence type="inferred from homology"/>
<dbReference type="Gene3D" id="1.25.70.10">
    <property type="entry name" value="Transcription termination factor 3, mitochondrial"/>
    <property type="match status" value="1"/>
</dbReference>
<keyword evidence="5" id="KW-1185">Reference proteome</keyword>
<keyword evidence="2" id="KW-0805">Transcription regulation</keyword>
<reference evidence="4" key="1">
    <citation type="journal article" date="2016" name="Nat. Genet.">
        <title>A high-quality carrot genome assembly provides new insights into carotenoid accumulation and asterid genome evolution.</title>
        <authorList>
            <person name="Iorizzo M."/>
            <person name="Ellison S."/>
            <person name="Senalik D."/>
            <person name="Zeng P."/>
            <person name="Satapoomin P."/>
            <person name="Huang J."/>
            <person name="Bowman M."/>
            <person name="Iovene M."/>
            <person name="Sanseverino W."/>
            <person name="Cavagnaro P."/>
            <person name="Yildiz M."/>
            <person name="Macko-Podgorni A."/>
            <person name="Moranska E."/>
            <person name="Grzebelus E."/>
            <person name="Grzebelus D."/>
            <person name="Ashrafi H."/>
            <person name="Zheng Z."/>
            <person name="Cheng S."/>
            <person name="Spooner D."/>
            <person name="Van Deynze A."/>
            <person name="Simon P."/>
        </authorList>
    </citation>
    <scope>NUCLEOTIDE SEQUENCE</scope>
    <source>
        <tissue evidence="4">Leaf</tissue>
    </source>
</reference>
<comment type="similarity">
    <text evidence="1">Belongs to the mTERF family.</text>
</comment>
<accession>A0AAF1AIN6</accession>
<dbReference type="FunFam" id="1.25.70.10:FF:000001">
    <property type="entry name" value="Mitochondrial transcription termination factor-like"/>
    <property type="match status" value="1"/>
</dbReference>
<dbReference type="InterPro" id="IPR003690">
    <property type="entry name" value="MTERF"/>
</dbReference>
<evidence type="ECO:0000256" key="1">
    <source>
        <dbReference type="ARBA" id="ARBA00007692"/>
    </source>
</evidence>
<dbReference type="PANTHER" id="PTHR13068">
    <property type="entry name" value="CGI-12 PROTEIN-RELATED"/>
    <property type="match status" value="1"/>
</dbReference>
<dbReference type="InterPro" id="IPR038538">
    <property type="entry name" value="MTERF_sf"/>
</dbReference>
<name>A0AAF1AIN6_DAUCS</name>
<evidence type="ECO:0000256" key="3">
    <source>
        <dbReference type="ARBA" id="ARBA00022946"/>
    </source>
</evidence>
<keyword evidence="3" id="KW-0809">Transit peptide</keyword>
<dbReference type="GO" id="GO:0006353">
    <property type="term" value="P:DNA-templated transcription termination"/>
    <property type="evidence" value="ECO:0007669"/>
    <property type="project" value="UniProtKB-KW"/>
</dbReference>
<sequence>MIMLHSLCKCKWKTLLISKPQMPISTFAMILRNYRTKRQAPSSDFTRSFLKNKCRISGKKLVSASGRVSFGLTDKRPCAVLQLLRRFGFSVKHFTRIISYDSRLLRCDAQKTLEPKLDFLLSVCNNREMDLHKIVSISPCILHRSLDEYLVPTLNLLASALGNYKNVVIALKRSTLLLKSRASSVSPNVKLLQTLGVPHSRIFRLIIGYRATAPLYRCSDEFRIAVLKAMEMGFDPKSSSLVNAVTALLMCNNDLLHGIKSKLFRSFGFSEDEIIFVFKKQPLCFILSAGRTRRIVEFLMNKLCWSPSRIAFSPNVMLYSLEKRTIPRCSVLQVLGSRNIISNRSLLSVLVMTEREFLKDFVVEHQDKVPEVMDAYQGKIVFDVYNFHPVEETK</sequence>
<protein>
    <submittedName>
        <fullName evidence="4">Uncharacterized protein</fullName>
    </submittedName>
</protein>
<dbReference type="AlphaFoldDB" id="A0AAF1AIN6"/>
<dbReference type="GO" id="GO:0003676">
    <property type="term" value="F:nucleic acid binding"/>
    <property type="evidence" value="ECO:0007669"/>
    <property type="project" value="InterPro"/>
</dbReference>
<dbReference type="Pfam" id="PF02536">
    <property type="entry name" value="mTERF"/>
    <property type="match status" value="2"/>
</dbReference>
<evidence type="ECO:0000313" key="5">
    <source>
        <dbReference type="Proteomes" id="UP000077755"/>
    </source>
</evidence>
<keyword evidence="2" id="KW-0806">Transcription termination</keyword>
<organism evidence="4 5">
    <name type="scientific">Daucus carota subsp. sativus</name>
    <name type="common">Carrot</name>
    <dbReference type="NCBI Taxonomy" id="79200"/>
    <lineage>
        <taxon>Eukaryota</taxon>
        <taxon>Viridiplantae</taxon>
        <taxon>Streptophyta</taxon>
        <taxon>Embryophyta</taxon>
        <taxon>Tracheophyta</taxon>
        <taxon>Spermatophyta</taxon>
        <taxon>Magnoliopsida</taxon>
        <taxon>eudicotyledons</taxon>
        <taxon>Gunneridae</taxon>
        <taxon>Pentapetalae</taxon>
        <taxon>asterids</taxon>
        <taxon>campanulids</taxon>
        <taxon>Apiales</taxon>
        <taxon>Apiaceae</taxon>
        <taxon>Apioideae</taxon>
        <taxon>Scandiceae</taxon>
        <taxon>Daucinae</taxon>
        <taxon>Daucus</taxon>
        <taxon>Daucus sect. Daucus</taxon>
    </lineage>
</organism>
<evidence type="ECO:0000256" key="2">
    <source>
        <dbReference type="ARBA" id="ARBA00022472"/>
    </source>
</evidence>
<dbReference type="KEGG" id="dcr:108203984"/>
<dbReference type="SMART" id="SM00733">
    <property type="entry name" value="Mterf"/>
    <property type="match status" value="5"/>
</dbReference>
<evidence type="ECO:0000313" key="4">
    <source>
        <dbReference type="EMBL" id="WOG84824.1"/>
    </source>
</evidence>
<keyword evidence="2" id="KW-0804">Transcription</keyword>
<reference evidence="4" key="2">
    <citation type="submission" date="2022-03" db="EMBL/GenBank/DDBJ databases">
        <title>Draft title - Genomic analysis of global carrot germplasm unveils the trajectory of domestication and the origin of high carotenoid orange carrot.</title>
        <authorList>
            <person name="Iorizzo M."/>
            <person name="Ellison S."/>
            <person name="Senalik D."/>
            <person name="Macko-Podgorni A."/>
            <person name="Grzebelus D."/>
            <person name="Bostan H."/>
            <person name="Rolling W."/>
            <person name="Curaba J."/>
            <person name="Simon P."/>
        </authorList>
    </citation>
    <scope>NUCLEOTIDE SEQUENCE</scope>
    <source>
        <tissue evidence="4">Leaf</tissue>
    </source>
</reference>
<dbReference type="PANTHER" id="PTHR13068:SF236">
    <property type="entry name" value="OS02G0749800 PROTEIN"/>
    <property type="match status" value="1"/>
</dbReference>
<dbReference type="Proteomes" id="UP000077755">
    <property type="component" value="Chromosome 1"/>
</dbReference>
<gene>
    <name evidence="4" type="ORF">DCAR_0104009</name>
</gene>